<reference evidence="2 3" key="1">
    <citation type="submission" date="2020-08" db="EMBL/GenBank/DDBJ databases">
        <title>Genomic Encyclopedia of Type Strains, Phase IV (KMG-IV): sequencing the most valuable type-strain genomes for metagenomic binning, comparative biology and taxonomic classification.</title>
        <authorList>
            <person name="Goeker M."/>
        </authorList>
    </citation>
    <scope>NUCLEOTIDE SEQUENCE [LARGE SCALE GENOMIC DNA]</scope>
    <source>
        <strain evidence="2 3">DSM 23240</strain>
    </source>
</reference>
<feature type="compositionally biased region" description="Polar residues" evidence="1">
    <location>
        <begin position="59"/>
        <end position="70"/>
    </location>
</feature>
<dbReference type="AlphaFoldDB" id="A0A840RXC4"/>
<gene>
    <name evidence="2" type="ORF">HNR39_003710</name>
</gene>
<dbReference type="RefSeq" id="WP_168057153.1">
    <property type="nucleotide sequence ID" value="NZ_JAAOZT010000017.1"/>
</dbReference>
<evidence type="ECO:0000313" key="2">
    <source>
        <dbReference type="EMBL" id="MBB5201852.1"/>
    </source>
</evidence>
<organism evidence="2 3">
    <name type="scientific">Glaciimonas immobilis</name>
    <dbReference type="NCBI Taxonomy" id="728004"/>
    <lineage>
        <taxon>Bacteria</taxon>
        <taxon>Pseudomonadati</taxon>
        <taxon>Pseudomonadota</taxon>
        <taxon>Betaproteobacteria</taxon>
        <taxon>Burkholderiales</taxon>
        <taxon>Oxalobacteraceae</taxon>
        <taxon>Glaciimonas</taxon>
    </lineage>
</organism>
<evidence type="ECO:0000256" key="1">
    <source>
        <dbReference type="SAM" id="MobiDB-lite"/>
    </source>
</evidence>
<dbReference type="Proteomes" id="UP000571084">
    <property type="component" value="Unassembled WGS sequence"/>
</dbReference>
<comment type="caution">
    <text evidence="2">The sequence shown here is derived from an EMBL/GenBank/DDBJ whole genome shotgun (WGS) entry which is preliminary data.</text>
</comment>
<proteinExistence type="predicted"/>
<feature type="compositionally biased region" description="Basic and acidic residues" evidence="1">
    <location>
        <begin position="76"/>
        <end position="85"/>
    </location>
</feature>
<dbReference type="EMBL" id="JACHHQ010000008">
    <property type="protein sequence ID" value="MBB5201852.1"/>
    <property type="molecule type" value="Genomic_DNA"/>
</dbReference>
<accession>A0A840RXC4</accession>
<sequence length="85" mass="9022">MPNAEQRYAAAAEINGRGGPGLQDGGNYYDAQCMMEVKLGNRVSMLILGNLIIPNEYSSRSGFSGSQGDNNVKAAASDDDHARDV</sequence>
<evidence type="ECO:0000313" key="3">
    <source>
        <dbReference type="Proteomes" id="UP000571084"/>
    </source>
</evidence>
<feature type="region of interest" description="Disordered" evidence="1">
    <location>
        <begin position="59"/>
        <end position="85"/>
    </location>
</feature>
<keyword evidence="3" id="KW-1185">Reference proteome</keyword>
<protein>
    <submittedName>
        <fullName evidence="2">Uncharacterized protein</fullName>
    </submittedName>
</protein>
<name>A0A840RXC4_9BURK</name>